<feature type="compositionally biased region" description="Polar residues" evidence="1">
    <location>
        <begin position="440"/>
        <end position="454"/>
    </location>
</feature>
<feature type="region of interest" description="Disordered" evidence="1">
    <location>
        <begin position="436"/>
        <end position="463"/>
    </location>
</feature>
<sequence length="549" mass="61538">MVSDYMSFTDDGSYQFAFNHSLQVNHSSQPASFVEIPPYLRIPEKRHVADEGVEVFSQSYGEYQPLGDCISVLSAAAEHDLASRGSDCHLDNGRGSISQLAWGTSRTQEDTVRSEHMKRSPTADEYHYHPFKRAKQVDYSVAFELPHLTDAHGEAPISDAASKDLRINRDALPVDLSEIASGSTSRLSRSTCHSSEGECKTELPIGISFSPSFVETNHQSSGFIHPEDIYFSLLDCYPRKHVAVGPDHQADIPALSEEFDPSVHLHHVNDEDDNEKFLGACIVPMPDRPSVAPENAEVTVRRCHCICPDHGSIECVRQHVMEAREKLMETCGQINFIELGLCDMGEFVAQKWTEEEERRFIEVISVNPTSLCKNFWDYLPQYFPSKSIKDLVSYYFNVYMLRKRAEQNRLDPLNIDSDNDEWQESDDGEFVMGDCEGDSVAQTPCDQDDIYNSNGDEEDDFHEEVRDGDACYDCAATIEDHDQEHYGVLKGQTVPKLNFVPRPTVNSQDVVGEDDIQDDSSTSHEGHHNASDTTGGSAFSVQRSASTRV</sequence>
<accession>A0A1D1XL60</accession>
<dbReference type="SUPFAM" id="SSF46689">
    <property type="entry name" value="Homeodomain-like"/>
    <property type="match status" value="1"/>
</dbReference>
<organism evidence="2">
    <name type="scientific">Anthurium amnicola</name>
    <dbReference type="NCBI Taxonomy" id="1678845"/>
    <lineage>
        <taxon>Eukaryota</taxon>
        <taxon>Viridiplantae</taxon>
        <taxon>Streptophyta</taxon>
        <taxon>Embryophyta</taxon>
        <taxon>Tracheophyta</taxon>
        <taxon>Spermatophyta</taxon>
        <taxon>Magnoliopsida</taxon>
        <taxon>Liliopsida</taxon>
        <taxon>Araceae</taxon>
        <taxon>Pothoideae</taxon>
        <taxon>Potheae</taxon>
        <taxon>Anthurium</taxon>
    </lineage>
</organism>
<dbReference type="EMBL" id="GDJX01024810">
    <property type="protein sequence ID" value="JAT43126.1"/>
    <property type="molecule type" value="Transcribed_RNA"/>
</dbReference>
<feature type="region of interest" description="Disordered" evidence="1">
    <location>
        <begin position="103"/>
        <end position="122"/>
    </location>
</feature>
<feature type="compositionally biased region" description="Basic and acidic residues" evidence="1">
    <location>
        <begin position="107"/>
        <end position="122"/>
    </location>
</feature>
<proteinExistence type="predicted"/>
<feature type="compositionally biased region" description="Polar residues" evidence="1">
    <location>
        <begin position="531"/>
        <end position="549"/>
    </location>
</feature>
<feature type="region of interest" description="Disordered" evidence="1">
    <location>
        <begin position="500"/>
        <end position="549"/>
    </location>
</feature>
<evidence type="ECO:0000256" key="1">
    <source>
        <dbReference type="SAM" id="MobiDB-lite"/>
    </source>
</evidence>
<name>A0A1D1XL60_9ARAE</name>
<dbReference type="AlphaFoldDB" id="A0A1D1XL60"/>
<dbReference type="InterPro" id="IPR009057">
    <property type="entry name" value="Homeodomain-like_sf"/>
</dbReference>
<feature type="compositionally biased region" description="Basic and acidic residues" evidence="1">
    <location>
        <begin position="521"/>
        <end position="530"/>
    </location>
</feature>
<evidence type="ECO:0000313" key="2">
    <source>
        <dbReference type="EMBL" id="JAT43126.1"/>
    </source>
</evidence>
<protein>
    <submittedName>
        <fullName evidence="2">AT-rich interactive domain-containing protein 2</fullName>
    </submittedName>
</protein>
<dbReference type="PANTHER" id="PTHR46872:SF10">
    <property type="entry name" value="MYB-LIKE DOMAIN-CONTAINING PROTEIN"/>
    <property type="match status" value="1"/>
</dbReference>
<dbReference type="PANTHER" id="PTHR46872">
    <property type="entry name" value="DNA BINDING PROTEIN"/>
    <property type="match status" value="1"/>
</dbReference>
<dbReference type="InterPro" id="IPR001005">
    <property type="entry name" value="SANT/Myb"/>
</dbReference>
<dbReference type="CDD" id="cd00167">
    <property type="entry name" value="SANT"/>
    <property type="match status" value="1"/>
</dbReference>
<gene>
    <name evidence="2" type="primary">ARID2_10</name>
    <name evidence="2" type="ORF">g.62519</name>
</gene>
<reference evidence="2" key="1">
    <citation type="submission" date="2015-07" db="EMBL/GenBank/DDBJ databases">
        <title>Transcriptome Assembly of Anthurium amnicola.</title>
        <authorList>
            <person name="Suzuki J."/>
        </authorList>
    </citation>
    <scope>NUCLEOTIDE SEQUENCE</scope>
</reference>